<keyword evidence="4 7" id="KW-0808">Transferase</keyword>
<dbReference type="Proteomes" id="UP000515292">
    <property type="component" value="Chromosome"/>
</dbReference>
<evidence type="ECO:0000256" key="1">
    <source>
        <dbReference type="ARBA" id="ARBA00000142"/>
    </source>
</evidence>
<dbReference type="EC" id="2.1.1.33" evidence="7"/>
<dbReference type="InterPro" id="IPR029063">
    <property type="entry name" value="SAM-dependent_MTases_sf"/>
</dbReference>
<dbReference type="Pfam" id="PF02390">
    <property type="entry name" value="Methyltransf_4"/>
    <property type="match status" value="1"/>
</dbReference>
<dbReference type="GO" id="GO:0008176">
    <property type="term" value="F:tRNA (guanine(46)-N7)-methyltransferase activity"/>
    <property type="evidence" value="ECO:0007669"/>
    <property type="project" value="UniProtKB-UniRule"/>
</dbReference>
<dbReference type="HAMAP" id="MF_01057">
    <property type="entry name" value="tRNA_methyltr_TrmB"/>
    <property type="match status" value="1"/>
</dbReference>
<proteinExistence type="inferred from homology"/>
<dbReference type="PROSITE" id="PS51625">
    <property type="entry name" value="SAM_MT_TRMB"/>
    <property type="match status" value="1"/>
</dbReference>
<dbReference type="RefSeq" id="WP_182295258.1">
    <property type="nucleotide sequence ID" value="NZ_CP059851.1"/>
</dbReference>
<sequence>MTDPLSIRRLYGRAQGHPLRERQAGLIETLLPTLAIPEGPLSARRLFTDERPLHLEIGFGKGEHLAFQAVRNPGDGYIGAEPFLNGVAGLLADIDDAALTNIRLHRGDALDVLERLPDASLSTVWLLHPDPWPKARHAKRRFVNPGPMDLIAAKLKPGGHFKLATDHPRYLRHALMVMAARPDFEWTAETPFHWQNVPQDWPDTRFAAKARALGHEVWRLDYVRVPA</sequence>
<dbReference type="EMBL" id="CP059851">
    <property type="protein sequence ID" value="QMW22397.1"/>
    <property type="molecule type" value="Genomic_DNA"/>
</dbReference>
<dbReference type="SUPFAM" id="SSF53335">
    <property type="entry name" value="S-adenosyl-L-methionine-dependent methyltransferases"/>
    <property type="match status" value="1"/>
</dbReference>
<feature type="binding site" evidence="7">
    <location>
        <position position="130"/>
    </location>
    <ligand>
        <name>S-adenosyl-L-methionine</name>
        <dbReference type="ChEBI" id="CHEBI:59789"/>
    </ligand>
</feature>
<feature type="binding site" evidence="7">
    <location>
        <position position="56"/>
    </location>
    <ligand>
        <name>S-adenosyl-L-methionine</name>
        <dbReference type="ChEBI" id="CHEBI:59789"/>
    </ligand>
</feature>
<accession>A0A7G5IGA5</accession>
<feature type="binding site" evidence="7">
    <location>
        <position position="166"/>
    </location>
    <ligand>
        <name>substrate</name>
    </ligand>
</feature>
<comment type="pathway">
    <text evidence="7">tRNA modification; N(7)-methylguanine-tRNA biosynthesis.</text>
</comment>
<dbReference type="UniPathway" id="UPA00989"/>
<evidence type="ECO:0000256" key="3">
    <source>
        <dbReference type="ARBA" id="ARBA00022603"/>
    </source>
</evidence>
<evidence type="ECO:0000256" key="4">
    <source>
        <dbReference type="ARBA" id="ARBA00022679"/>
    </source>
</evidence>
<keyword evidence="6 7" id="KW-0819">tRNA processing</keyword>
<evidence type="ECO:0000256" key="7">
    <source>
        <dbReference type="HAMAP-Rule" id="MF_01057"/>
    </source>
</evidence>
<dbReference type="GO" id="GO:0043527">
    <property type="term" value="C:tRNA methyltransferase complex"/>
    <property type="evidence" value="ECO:0007669"/>
    <property type="project" value="TreeGrafter"/>
</dbReference>
<evidence type="ECO:0000256" key="5">
    <source>
        <dbReference type="ARBA" id="ARBA00022691"/>
    </source>
</evidence>
<evidence type="ECO:0000256" key="6">
    <source>
        <dbReference type="ARBA" id="ARBA00022694"/>
    </source>
</evidence>
<keyword evidence="5 7" id="KW-0949">S-adenosyl-L-methionine</keyword>
<feature type="binding site" evidence="7">
    <location>
        <position position="81"/>
    </location>
    <ligand>
        <name>S-adenosyl-L-methionine</name>
        <dbReference type="ChEBI" id="CHEBI:59789"/>
    </ligand>
</feature>
<dbReference type="PANTHER" id="PTHR23417">
    <property type="entry name" value="3-DEOXY-D-MANNO-OCTULOSONIC-ACID TRANSFERASE/TRNA GUANINE-N 7 - -METHYLTRANSFERASE"/>
    <property type="match status" value="1"/>
</dbReference>
<dbReference type="PANTHER" id="PTHR23417:SF14">
    <property type="entry name" value="PENTACOTRIPEPTIDE-REPEAT REGION OF PRORP DOMAIN-CONTAINING PROTEIN"/>
    <property type="match status" value="1"/>
</dbReference>
<comment type="similarity">
    <text evidence="7">Belongs to the class I-like SAM-binding methyltransferase superfamily. TrmB family.</text>
</comment>
<feature type="binding site" evidence="7">
    <location>
        <position position="108"/>
    </location>
    <ligand>
        <name>S-adenosyl-L-methionine</name>
        <dbReference type="ChEBI" id="CHEBI:59789"/>
    </ligand>
</feature>
<dbReference type="Gene3D" id="3.40.50.150">
    <property type="entry name" value="Vaccinia Virus protein VP39"/>
    <property type="match status" value="1"/>
</dbReference>
<dbReference type="InterPro" id="IPR003358">
    <property type="entry name" value="tRNA_(Gua-N-7)_MeTrfase_Trmb"/>
</dbReference>
<keyword evidence="9" id="KW-1185">Reference proteome</keyword>
<comment type="caution">
    <text evidence="7">Lacks conserved residue(s) required for the propagation of feature annotation.</text>
</comment>
<dbReference type="NCBIfam" id="TIGR00091">
    <property type="entry name" value="tRNA (guanosine(46)-N7)-methyltransferase TrmB"/>
    <property type="match status" value="1"/>
</dbReference>
<dbReference type="KEGG" id="sand:H3309_13755"/>
<comment type="function">
    <text evidence="2 7">Catalyzes the formation of N(7)-methylguanine at position 46 (m7G46) in tRNA.</text>
</comment>
<dbReference type="InterPro" id="IPR055361">
    <property type="entry name" value="tRNA_methyltr_TrmB_bact"/>
</dbReference>
<evidence type="ECO:0000313" key="8">
    <source>
        <dbReference type="EMBL" id="QMW22397.1"/>
    </source>
</evidence>
<feature type="binding site" evidence="7">
    <location>
        <position position="134"/>
    </location>
    <ligand>
        <name>substrate</name>
    </ligand>
</feature>
<organism evidence="8 9">
    <name type="scientific">Sandaracinobacteroides saxicola</name>
    <dbReference type="NCBI Taxonomy" id="2759707"/>
    <lineage>
        <taxon>Bacteria</taxon>
        <taxon>Pseudomonadati</taxon>
        <taxon>Pseudomonadota</taxon>
        <taxon>Alphaproteobacteria</taxon>
        <taxon>Sphingomonadales</taxon>
        <taxon>Sphingosinicellaceae</taxon>
        <taxon>Sandaracinobacteroides</taxon>
    </lineage>
</organism>
<gene>
    <name evidence="7 8" type="primary">trmB</name>
    <name evidence="8" type="ORF">H3309_13755</name>
</gene>
<evidence type="ECO:0000313" key="9">
    <source>
        <dbReference type="Proteomes" id="UP000515292"/>
    </source>
</evidence>
<evidence type="ECO:0000256" key="2">
    <source>
        <dbReference type="ARBA" id="ARBA00003015"/>
    </source>
</evidence>
<dbReference type="AlphaFoldDB" id="A0A7G5IGA5"/>
<reference evidence="8 9" key="1">
    <citation type="submission" date="2020-07" db="EMBL/GenBank/DDBJ databases">
        <title>Complete genome sequence for Sandaracinobacter sp. M6.</title>
        <authorList>
            <person name="Tang Y."/>
            <person name="Liu Q."/>
            <person name="Guo Z."/>
            <person name="Lei P."/>
            <person name="Huang B."/>
        </authorList>
    </citation>
    <scope>NUCLEOTIDE SEQUENCE [LARGE SCALE GENOMIC DNA]</scope>
    <source>
        <strain evidence="8 9">M6</strain>
    </source>
</reference>
<protein>
    <recommendedName>
        <fullName evidence="7">tRNA (guanine-N(7)-)-methyltransferase</fullName>
        <ecNumber evidence="7">2.1.1.33</ecNumber>
    </recommendedName>
    <alternativeName>
        <fullName evidence="7">tRNA (guanine(46)-N(7))-methyltransferase</fullName>
    </alternativeName>
    <alternativeName>
        <fullName evidence="7">tRNA(m7G46)-methyltransferase</fullName>
    </alternativeName>
</protein>
<name>A0A7G5IGA5_9SPHN</name>
<keyword evidence="3 7" id="KW-0489">Methyltransferase</keyword>
<comment type="catalytic activity">
    <reaction evidence="1 7">
        <text>guanosine(46) in tRNA + S-adenosyl-L-methionine = N(7)-methylguanosine(46) in tRNA + S-adenosyl-L-homocysteine</text>
        <dbReference type="Rhea" id="RHEA:42708"/>
        <dbReference type="Rhea" id="RHEA-COMP:10188"/>
        <dbReference type="Rhea" id="RHEA-COMP:10189"/>
        <dbReference type="ChEBI" id="CHEBI:57856"/>
        <dbReference type="ChEBI" id="CHEBI:59789"/>
        <dbReference type="ChEBI" id="CHEBI:74269"/>
        <dbReference type="ChEBI" id="CHEBI:74480"/>
        <dbReference type="EC" id="2.1.1.33"/>
    </reaction>
</comment>